<name>A0A5B9DC47_9ARCH</name>
<sequence>MSHKDQFKKNPKIFIHPAYPIFLEGVFRYAKQQEIKIILSEKVGDAVDLPNLRKKMGLIEISDNVAVLILTKNSLPNEIADFGEFKNFLLGFSESYASPIILLQGYPKCLEGKDPKIVLAIQGTFMKLFLDEGVGVLPTRSLLDTALCLRSVAKRVQIIDKPPSLARIKPKFSKSIDAQHFFLEGLMVSGPKTSLNLSDKFDSLFDVIKGIQESQVIFTKTGNPKGVIGPIEDIEGSSIEFVRQNKIMLFDEL</sequence>
<organism evidence="1 2">
    <name type="scientific">Promethearchaeum syntrophicum</name>
    <dbReference type="NCBI Taxonomy" id="2594042"/>
    <lineage>
        <taxon>Archaea</taxon>
        <taxon>Promethearchaeati</taxon>
        <taxon>Promethearchaeota</taxon>
        <taxon>Promethearchaeia</taxon>
        <taxon>Promethearchaeales</taxon>
        <taxon>Promethearchaeaceae</taxon>
        <taxon>Promethearchaeum</taxon>
    </lineage>
</organism>
<dbReference type="RefSeq" id="WP_147663212.1">
    <property type="nucleotide sequence ID" value="NZ_CP042905.2"/>
</dbReference>
<dbReference type="Proteomes" id="UP000321408">
    <property type="component" value="Chromosome"/>
</dbReference>
<protein>
    <submittedName>
        <fullName evidence="1">Uncharacterized protein</fullName>
    </submittedName>
</protein>
<accession>A0A5B9DC47</accession>
<keyword evidence="2" id="KW-1185">Reference proteome</keyword>
<dbReference type="GeneID" id="41330147"/>
<proteinExistence type="predicted"/>
<evidence type="ECO:0000313" key="2">
    <source>
        <dbReference type="Proteomes" id="UP000321408"/>
    </source>
</evidence>
<evidence type="ECO:0000313" key="1">
    <source>
        <dbReference type="EMBL" id="QEE16330.1"/>
    </source>
</evidence>
<gene>
    <name evidence="1" type="ORF">DSAG12_02160</name>
</gene>
<dbReference type="KEGG" id="psyt:DSAG12_02160"/>
<dbReference type="EMBL" id="CP042905">
    <property type="protein sequence ID" value="QEE16330.1"/>
    <property type="molecule type" value="Genomic_DNA"/>
</dbReference>
<dbReference type="AlphaFoldDB" id="A0A5B9DC47"/>
<reference evidence="1 2" key="2">
    <citation type="journal article" date="2024" name="Int. J. Syst. Evol. Microbiol.">
        <title>Promethearchaeum syntrophicum gen. nov., sp. nov., an anaerobic, obligately syntrophic archaeon, the first isolate of the lineage 'Asgard' archaea, and proposal of the new archaeal phylum Promethearchaeota phyl. nov. and kingdom Promethearchaeati regn. nov.</title>
        <authorList>
            <person name="Imachi H."/>
            <person name="Nobu M.K."/>
            <person name="Kato S."/>
            <person name="Takaki Y."/>
            <person name="Miyazaki M."/>
            <person name="Miyata M."/>
            <person name="Ogawara M."/>
            <person name="Saito Y."/>
            <person name="Sakai S."/>
            <person name="Tahara Y.O."/>
            <person name="Takano Y."/>
            <person name="Tasumi E."/>
            <person name="Uematsu K."/>
            <person name="Yoshimura T."/>
            <person name="Itoh T."/>
            <person name="Ohkuma M."/>
            <person name="Takai K."/>
        </authorList>
    </citation>
    <scope>NUCLEOTIDE SEQUENCE [LARGE SCALE GENOMIC DNA]</scope>
    <source>
        <strain evidence="1 2">MK-D1</strain>
    </source>
</reference>
<reference evidence="1 2" key="1">
    <citation type="journal article" date="2020" name="Nature">
        <title>Isolation of an archaeon at the prokaryote-eukaryote interface.</title>
        <authorList>
            <person name="Imachi H."/>
            <person name="Nobu M.K."/>
            <person name="Nakahara N."/>
            <person name="Morono Y."/>
            <person name="Ogawara M."/>
            <person name="Takaki Y."/>
            <person name="Takano Y."/>
            <person name="Uematsu K."/>
            <person name="Ikuta T."/>
            <person name="Ito M."/>
            <person name="Matsui Y."/>
            <person name="Miyazaki M."/>
            <person name="Murata K."/>
            <person name="Saito Y."/>
            <person name="Sakai S."/>
            <person name="Song C."/>
            <person name="Tasumi E."/>
            <person name="Yamanaka Y."/>
            <person name="Yamaguchi T."/>
            <person name="Kamagata Y."/>
            <person name="Tamaki H."/>
            <person name="Takai K."/>
        </authorList>
    </citation>
    <scope>NUCLEOTIDE SEQUENCE [LARGE SCALE GENOMIC DNA]</scope>
    <source>
        <strain evidence="1 2">MK-D1</strain>
    </source>
</reference>